<evidence type="ECO:0000313" key="2">
    <source>
        <dbReference type="EMBL" id="RBP48465.1"/>
    </source>
</evidence>
<evidence type="ECO:0000313" key="3">
    <source>
        <dbReference type="Proteomes" id="UP000253083"/>
    </source>
</evidence>
<feature type="transmembrane region" description="Helical" evidence="1">
    <location>
        <begin position="92"/>
        <end position="112"/>
    </location>
</feature>
<dbReference type="PROSITE" id="PS50244">
    <property type="entry name" value="S5A_REDUCTASE"/>
    <property type="match status" value="1"/>
</dbReference>
<name>A0A395JG90_9GAMM</name>
<gene>
    <name evidence="2" type="ORF">DFR28_10767</name>
</gene>
<feature type="transmembrane region" description="Helical" evidence="1">
    <location>
        <begin position="133"/>
        <end position="155"/>
    </location>
</feature>
<feature type="transmembrane region" description="Helical" evidence="1">
    <location>
        <begin position="65"/>
        <end position="86"/>
    </location>
</feature>
<keyword evidence="3" id="KW-1185">Reference proteome</keyword>
<dbReference type="InterPro" id="IPR010721">
    <property type="entry name" value="UstE-like"/>
</dbReference>
<dbReference type="Gene3D" id="1.20.120.1630">
    <property type="match status" value="1"/>
</dbReference>
<feature type="transmembrane region" description="Helical" evidence="1">
    <location>
        <begin position="215"/>
        <end position="233"/>
    </location>
</feature>
<sequence length="295" mass="32534">MKRDKKTVVIGLIVIVSIGLLLSWAGGSGSVRLGIVPVFAVCGFLAFLINWLAFIPANAAQTEKYYDLTGSLTYLTLIVVALLLSGNTSDRALIVAAMVAVWAMRLGSFLFLRIRSDGADDRFDEIKVKPLSFFFAWTLQALWVLFTAAAALAVITSEKQLALGVIGTLGIAMWVTGFLCEVIADAQKRRFKQNPDNRGRFIQSGLWSWSRHPNYFGEILLWSGVAVIAIPILQGPQWLTLISPVFVYLLLTRVSGIPLLAEKGTERWGDDPAYQAYVENTPRLIPMPPRKSDSN</sequence>
<dbReference type="GO" id="GO:0016020">
    <property type="term" value="C:membrane"/>
    <property type="evidence" value="ECO:0007669"/>
    <property type="project" value="TreeGrafter"/>
</dbReference>
<proteinExistence type="predicted"/>
<keyword evidence="1" id="KW-0472">Membrane</keyword>
<evidence type="ECO:0000256" key="1">
    <source>
        <dbReference type="SAM" id="Phobius"/>
    </source>
</evidence>
<dbReference type="PANTHER" id="PTHR32251">
    <property type="entry name" value="3-OXO-5-ALPHA-STEROID 4-DEHYDROGENASE"/>
    <property type="match status" value="1"/>
</dbReference>
<dbReference type="AlphaFoldDB" id="A0A395JG90"/>
<accession>A0A395JG90</accession>
<keyword evidence="1" id="KW-0812">Transmembrane</keyword>
<dbReference type="RefSeq" id="WP_113955724.1">
    <property type="nucleotide sequence ID" value="NZ_QNRT01000007.1"/>
</dbReference>
<dbReference type="EMBL" id="QNRT01000007">
    <property type="protein sequence ID" value="RBP48465.1"/>
    <property type="molecule type" value="Genomic_DNA"/>
</dbReference>
<dbReference type="Pfam" id="PF06966">
    <property type="entry name" value="DUF1295"/>
    <property type="match status" value="1"/>
</dbReference>
<feature type="transmembrane region" description="Helical" evidence="1">
    <location>
        <begin position="7"/>
        <end position="27"/>
    </location>
</feature>
<protein>
    <submittedName>
        <fullName evidence="2">Steroid 5-alpha reductase family enzyme</fullName>
    </submittedName>
</protein>
<keyword evidence="1" id="KW-1133">Transmembrane helix</keyword>
<feature type="transmembrane region" description="Helical" evidence="1">
    <location>
        <begin position="33"/>
        <end position="53"/>
    </location>
</feature>
<dbReference type="InParanoid" id="A0A395JG90"/>
<feature type="transmembrane region" description="Helical" evidence="1">
    <location>
        <begin position="161"/>
        <end position="184"/>
    </location>
</feature>
<comment type="caution">
    <text evidence="2">The sequence shown here is derived from an EMBL/GenBank/DDBJ whole genome shotgun (WGS) entry which is preliminary data.</text>
</comment>
<reference evidence="2 3" key="1">
    <citation type="submission" date="2018-06" db="EMBL/GenBank/DDBJ databases">
        <title>Genomic Encyclopedia of Type Strains, Phase IV (KMG-IV): sequencing the most valuable type-strain genomes for metagenomic binning, comparative biology and taxonomic classification.</title>
        <authorList>
            <person name="Goeker M."/>
        </authorList>
    </citation>
    <scope>NUCLEOTIDE SEQUENCE [LARGE SCALE GENOMIC DNA]</scope>
    <source>
        <strain evidence="2 3">DSM 24032</strain>
    </source>
</reference>
<organism evidence="2 3">
    <name type="scientific">Arenicella xantha</name>
    <dbReference type="NCBI Taxonomy" id="644221"/>
    <lineage>
        <taxon>Bacteria</taxon>
        <taxon>Pseudomonadati</taxon>
        <taxon>Pseudomonadota</taxon>
        <taxon>Gammaproteobacteria</taxon>
        <taxon>Arenicellales</taxon>
        <taxon>Arenicellaceae</taxon>
        <taxon>Arenicella</taxon>
    </lineage>
</organism>
<dbReference type="PANTHER" id="PTHR32251:SF17">
    <property type="entry name" value="STEROID 5-ALPHA REDUCTASE C-TERMINAL DOMAIN-CONTAINING PROTEIN"/>
    <property type="match status" value="1"/>
</dbReference>
<dbReference type="OrthoDB" id="9779233at2"/>
<dbReference type="Proteomes" id="UP000253083">
    <property type="component" value="Unassembled WGS sequence"/>
</dbReference>